<feature type="region of interest" description="Disordered" evidence="1">
    <location>
        <begin position="1"/>
        <end position="47"/>
    </location>
</feature>
<evidence type="ECO:0000256" key="1">
    <source>
        <dbReference type="SAM" id="MobiDB-lite"/>
    </source>
</evidence>
<sequence>MRSSRPASIRSSGWRIGWSGRDHDGRAGHGLPLSRQPAGAAGRVKDPAPGRLVALPAREVWGDEARVFTPWLAQNLDLLAGALQLGELEHSGTEVILGDFRLDILATDSSGDPVVIENQFGRTDHGHLGQLISYVASQSRPTTTIWVAEQFKDSHRAAIDWLNASTSEEYSFFAVEIEALRIGNSDPAPFFNVVAKPNSWTKSVRATARVESAEDKERHRVRLAYWASFAEYLKAHDPSFVIRRDNRDHWFEFPIGRGGVVISATISTQKRRVGVELYFHNDRHKSGIRQLLDQRRAIEHDFGERLDWQELPTKKASRIALFRGEVDPSDPRHFADLHGWMLDKMQRFRRVFADRVRTLDLGPADDVEDLLG</sequence>
<evidence type="ECO:0000313" key="4">
    <source>
        <dbReference type="Proteomes" id="UP000253918"/>
    </source>
</evidence>
<dbReference type="OrthoDB" id="570199at2"/>
<reference evidence="3 4" key="1">
    <citation type="submission" date="2018-07" db="EMBL/GenBank/DDBJ databases">
        <title>a novel species of Sphingomonas isolated from the rhizosphere soil of Araceae plant.</title>
        <authorList>
            <person name="Zhiyong W."/>
            <person name="Qinglan Z."/>
            <person name="Zhiwei F."/>
            <person name="Ding X."/>
            <person name="Gejiao W."/>
            <person name="Shixue Z."/>
        </authorList>
    </citation>
    <scope>NUCLEOTIDE SEQUENCE [LARGE SCALE GENOMIC DNA]</scope>
    <source>
        <strain evidence="3 4">WZY 27</strain>
    </source>
</reference>
<organism evidence="3 4">
    <name type="scientific">Sphingomonas aracearum</name>
    <dbReference type="NCBI Taxonomy" id="2283317"/>
    <lineage>
        <taxon>Bacteria</taxon>
        <taxon>Pseudomonadati</taxon>
        <taxon>Pseudomonadota</taxon>
        <taxon>Alphaproteobacteria</taxon>
        <taxon>Sphingomonadales</taxon>
        <taxon>Sphingomonadaceae</taxon>
        <taxon>Sphingomonas</taxon>
    </lineage>
</organism>
<accession>A0A369VV98</accession>
<keyword evidence="4" id="KW-1185">Reference proteome</keyword>
<dbReference type="Proteomes" id="UP000253918">
    <property type="component" value="Unassembled WGS sequence"/>
</dbReference>
<dbReference type="GO" id="GO:0003676">
    <property type="term" value="F:nucleic acid binding"/>
    <property type="evidence" value="ECO:0007669"/>
    <property type="project" value="InterPro"/>
</dbReference>
<dbReference type="InterPro" id="IPR025364">
    <property type="entry name" value="DUF4268"/>
</dbReference>
<dbReference type="EMBL" id="QQNB01000002">
    <property type="protein sequence ID" value="RDE05497.1"/>
    <property type="molecule type" value="Genomic_DNA"/>
</dbReference>
<comment type="caution">
    <text evidence="3">The sequence shown here is derived from an EMBL/GenBank/DDBJ whole genome shotgun (WGS) entry which is preliminary data.</text>
</comment>
<dbReference type="AlphaFoldDB" id="A0A369VV98"/>
<dbReference type="InterPro" id="IPR011856">
    <property type="entry name" value="tRNA_endonuc-like_dom_sf"/>
</dbReference>
<gene>
    <name evidence="3" type="ORF">DVW87_09665</name>
</gene>
<evidence type="ECO:0000259" key="2">
    <source>
        <dbReference type="Pfam" id="PF14088"/>
    </source>
</evidence>
<feature type="compositionally biased region" description="Polar residues" evidence="1">
    <location>
        <begin position="1"/>
        <end position="11"/>
    </location>
</feature>
<feature type="domain" description="DUF4268" evidence="2">
    <location>
        <begin position="221"/>
        <end position="355"/>
    </location>
</feature>
<evidence type="ECO:0000313" key="3">
    <source>
        <dbReference type="EMBL" id="RDE05497.1"/>
    </source>
</evidence>
<name>A0A369VV98_9SPHN</name>
<dbReference type="Pfam" id="PF14088">
    <property type="entry name" value="DUF4268"/>
    <property type="match status" value="1"/>
</dbReference>
<dbReference type="Gene3D" id="3.40.1350.10">
    <property type="match status" value="1"/>
</dbReference>
<proteinExistence type="predicted"/>
<protein>
    <submittedName>
        <fullName evidence="3">DUF4268 domain-containing protein</fullName>
    </submittedName>
</protein>